<feature type="domain" description="Leucine-binding protein" evidence="3">
    <location>
        <begin position="34"/>
        <end position="378"/>
    </location>
</feature>
<dbReference type="SUPFAM" id="SSF53822">
    <property type="entry name" value="Periplasmic binding protein-like I"/>
    <property type="match status" value="1"/>
</dbReference>
<comment type="similarity">
    <text evidence="1">Belongs to the leucine-binding protein family.</text>
</comment>
<evidence type="ECO:0000256" key="2">
    <source>
        <dbReference type="ARBA" id="ARBA00022729"/>
    </source>
</evidence>
<dbReference type="EMBL" id="JAJAQI010000010">
    <property type="protein sequence ID" value="MCB4821735.1"/>
    <property type="molecule type" value="Genomic_DNA"/>
</dbReference>
<reference evidence="4" key="1">
    <citation type="submission" date="2021-10" db="EMBL/GenBank/DDBJ databases">
        <title>Roseicella aerolatum sp. nov., isolated from aerosols of e-waste dismantling site.</title>
        <authorList>
            <person name="Qin T."/>
        </authorList>
    </citation>
    <scope>NUCLEOTIDE SEQUENCE</scope>
    <source>
        <strain evidence="4">GB24</strain>
    </source>
</reference>
<dbReference type="PANTHER" id="PTHR47151">
    <property type="entry name" value="LEU/ILE/VAL-BINDING ABC TRANSPORTER SUBUNIT"/>
    <property type="match status" value="1"/>
</dbReference>
<dbReference type="InterPro" id="IPR028081">
    <property type="entry name" value="Leu-bd"/>
</dbReference>
<dbReference type="PANTHER" id="PTHR47151:SF2">
    <property type="entry name" value="AMINO ACID BINDING PROTEIN"/>
    <property type="match status" value="1"/>
</dbReference>
<comment type="caution">
    <text evidence="4">The sequence shown here is derived from an EMBL/GenBank/DDBJ whole genome shotgun (WGS) entry which is preliminary data.</text>
</comment>
<dbReference type="RefSeq" id="WP_226606909.1">
    <property type="nucleotide sequence ID" value="NZ_JAJAQI010000010.1"/>
</dbReference>
<organism evidence="4 5">
    <name type="scientific">Roseicella aerolata</name>
    <dbReference type="NCBI Taxonomy" id="2883479"/>
    <lineage>
        <taxon>Bacteria</taxon>
        <taxon>Pseudomonadati</taxon>
        <taxon>Pseudomonadota</taxon>
        <taxon>Alphaproteobacteria</taxon>
        <taxon>Acetobacterales</taxon>
        <taxon>Roseomonadaceae</taxon>
        <taxon>Roseicella</taxon>
    </lineage>
</organism>
<dbReference type="Gene3D" id="3.40.50.2300">
    <property type="match status" value="2"/>
</dbReference>
<accession>A0A9X1IEQ6</accession>
<dbReference type="Pfam" id="PF13458">
    <property type="entry name" value="Peripla_BP_6"/>
    <property type="match status" value="1"/>
</dbReference>
<keyword evidence="5" id="KW-1185">Reference proteome</keyword>
<proteinExistence type="inferred from homology"/>
<dbReference type="AlphaFoldDB" id="A0A9X1IEQ6"/>
<evidence type="ECO:0000259" key="3">
    <source>
        <dbReference type="Pfam" id="PF13458"/>
    </source>
</evidence>
<evidence type="ECO:0000313" key="4">
    <source>
        <dbReference type="EMBL" id="MCB4821735.1"/>
    </source>
</evidence>
<evidence type="ECO:0000313" key="5">
    <source>
        <dbReference type="Proteomes" id="UP001139311"/>
    </source>
</evidence>
<dbReference type="Proteomes" id="UP001139311">
    <property type="component" value="Unassembled WGS sequence"/>
</dbReference>
<keyword evidence="2" id="KW-0732">Signal</keyword>
<evidence type="ECO:0000256" key="1">
    <source>
        <dbReference type="ARBA" id="ARBA00010062"/>
    </source>
</evidence>
<dbReference type="CDD" id="cd06340">
    <property type="entry name" value="PBP1_ABC_ligand_binding-like"/>
    <property type="match status" value="1"/>
</dbReference>
<gene>
    <name evidence="4" type="ORF">LHA35_08325</name>
</gene>
<dbReference type="InterPro" id="IPR028082">
    <property type="entry name" value="Peripla_BP_I"/>
</dbReference>
<protein>
    <submittedName>
        <fullName evidence="4">ABC transporter substrate-binding protein</fullName>
    </submittedName>
</protein>
<sequence length="411" mass="43919">MVRIDRRRLLGGLAAVAAATRPALAQQAEGNSTRLGALFPFTGPLALLGDEHFRGLELAAEERNAIGGLLGRPIRLMKGDAADPAQAQAEVKRLMGPERSIAVFGTCASPLAFAASQAAELQGIPYIELGAIADPITERGFRLLFRTGPRASEVGRLAVDAIADLLAPAWALPAETLKIALLHEDSLYGQSVATAEEAHLKARGLPLAEKLGYTLRSTEWAPIIQRLRGIGADVLLHAGYQNDILLLYRGLREAAWRPRMVIGAGAGYSLTDTAHAIGPDFEGTLNVDVPQFEVNDRFAPGVKPFLELYRKRYGSEPRSGHSLANYVGARAAFDAIQRAAAPDRDRIRAALAATDLPEGGTANGWGIRFDEKGQNQRARPLLLQWQGGKQVAVAPNEAAMAPLRAQMGAVG</sequence>
<name>A0A9X1IEQ6_9PROT</name>